<evidence type="ECO:0000313" key="7">
    <source>
        <dbReference type="EMBL" id="QMW89672.1"/>
    </source>
</evidence>
<dbReference type="Pfam" id="PF00672">
    <property type="entry name" value="HAMP"/>
    <property type="match status" value="1"/>
</dbReference>
<keyword evidence="4" id="KW-0472">Membrane</keyword>
<feature type="domain" description="HAMP" evidence="6">
    <location>
        <begin position="62"/>
        <end position="114"/>
    </location>
</feature>
<evidence type="ECO:0000313" key="8">
    <source>
        <dbReference type="Proteomes" id="UP000515243"/>
    </source>
</evidence>
<evidence type="ECO:0000256" key="3">
    <source>
        <dbReference type="PROSITE-ProRule" id="PRU00284"/>
    </source>
</evidence>
<evidence type="ECO:0000256" key="2">
    <source>
        <dbReference type="ARBA" id="ARBA00029447"/>
    </source>
</evidence>
<dbReference type="Proteomes" id="UP000515243">
    <property type="component" value="Chromosome 1"/>
</dbReference>
<dbReference type="Pfam" id="PF00015">
    <property type="entry name" value="MCPsignal"/>
    <property type="match status" value="1"/>
</dbReference>
<dbReference type="PANTHER" id="PTHR32089:SF112">
    <property type="entry name" value="LYSOZYME-LIKE PROTEIN-RELATED"/>
    <property type="match status" value="1"/>
</dbReference>
<accession>A0AAP9RC47</accession>
<keyword evidence="4" id="KW-0812">Transmembrane</keyword>
<name>A0AAP9RC47_CLOBU</name>
<dbReference type="CDD" id="cd06225">
    <property type="entry name" value="HAMP"/>
    <property type="match status" value="1"/>
</dbReference>
<evidence type="ECO:0000259" key="6">
    <source>
        <dbReference type="PROSITE" id="PS50885"/>
    </source>
</evidence>
<dbReference type="SMART" id="SM00283">
    <property type="entry name" value="MA"/>
    <property type="match status" value="1"/>
</dbReference>
<dbReference type="SUPFAM" id="SSF58104">
    <property type="entry name" value="Methyl-accepting chemotaxis protein (MCP) signaling domain"/>
    <property type="match status" value="1"/>
</dbReference>
<proteinExistence type="inferred from homology"/>
<organism evidence="7 8">
    <name type="scientific">Clostridium butyricum</name>
    <dbReference type="NCBI Taxonomy" id="1492"/>
    <lineage>
        <taxon>Bacteria</taxon>
        <taxon>Bacillati</taxon>
        <taxon>Bacillota</taxon>
        <taxon>Clostridia</taxon>
        <taxon>Eubacteriales</taxon>
        <taxon>Clostridiaceae</taxon>
        <taxon>Clostridium</taxon>
    </lineage>
</organism>
<dbReference type="EMBL" id="CP040626">
    <property type="protein sequence ID" value="QMW89672.1"/>
    <property type="molecule type" value="Genomic_DNA"/>
</dbReference>
<feature type="domain" description="Methyl-accepting transducer" evidence="5">
    <location>
        <begin position="133"/>
        <end position="370"/>
    </location>
</feature>
<comment type="similarity">
    <text evidence="2">Belongs to the methyl-accepting chemotaxis (MCP) protein family.</text>
</comment>
<feature type="transmembrane region" description="Helical" evidence="4">
    <location>
        <begin position="15"/>
        <end position="35"/>
    </location>
</feature>
<keyword evidence="4" id="KW-1133">Transmembrane helix</keyword>
<dbReference type="GO" id="GO:0016020">
    <property type="term" value="C:membrane"/>
    <property type="evidence" value="ECO:0007669"/>
    <property type="project" value="InterPro"/>
</dbReference>
<dbReference type="PROSITE" id="PS50111">
    <property type="entry name" value="CHEMOTAXIS_TRANSDUC_2"/>
    <property type="match status" value="1"/>
</dbReference>
<dbReference type="Gene3D" id="6.10.340.10">
    <property type="match status" value="1"/>
</dbReference>
<dbReference type="Gene3D" id="1.10.287.950">
    <property type="entry name" value="Methyl-accepting chemotaxis protein"/>
    <property type="match status" value="1"/>
</dbReference>
<protein>
    <submittedName>
        <fullName evidence="7">Methyl-accepting chemotaxis protein</fullName>
    </submittedName>
</protein>
<dbReference type="InterPro" id="IPR004089">
    <property type="entry name" value="MCPsignal_dom"/>
</dbReference>
<dbReference type="PROSITE" id="PS50885">
    <property type="entry name" value="HAMP"/>
    <property type="match status" value="1"/>
</dbReference>
<dbReference type="KEGG" id="cbut:ATN24_16770"/>
<dbReference type="GO" id="GO:0007165">
    <property type="term" value="P:signal transduction"/>
    <property type="evidence" value="ECO:0007669"/>
    <property type="project" value="UniProtKB-KW"/>
</dbReference>
<sequence>MEENKQISFFKSVKVRLFLIYMIMILNGVIIGIGFKTSVTVTIISIAIAIVIGGGLIFSTISSMLKPLEKIKQLADRISILDISQDIDITMDNEYGAIANSLNKAQHNLREIIKLCSDNTKNVLTLNTNLSETINQLCSTLESAEEYIEKIDKNAENNSGTVEEIYASIEEITANMQELSARAETGTSNSMEIKERAESILKNSKLAINNTRDVYHERERYINKAIEESKVVEEIKVMAEAIAGIAEQTNLLALNAAIEAARAGESGKGFAVVAEEVRQLAEESSESVGTIQSTIERVEAAFKNLSNNSSEILKFIKTDVKEDLNQYGKIGETYNNDGEFISKMSDELSKMSEAVASSIEQVSIAISDTAKNSEETVKNTHNIKDRVNNATSAMKLALYSVDKGVKDAEKLNNMIDKFVIE</sequence>
<evidence type="ECO:0000256" key="1">
    <source>
        <dbReference type="ARBA" id="ARBA00023224"/>
    </source>
</evidence>
<dbReference type="SMART" id="SM00304">
    <property type="entry name" value="HAMP"/>
    <property type="match status" value="1"/>
</dbReference>
<keyword evidence="1 3" id="KW-0807">Transducer</keyword>
<dbReference type="PANTHER" id="PTHR32089">
    <property type="entry name" value="METHYL-ACCEPTING CHEMOTAXIS PROTEIN MCPB"/>
    <property type="match status" value="1"/>
</dbReference>
<evidence type="ECO:0000259" key="5">
    <source>
        <dbReference type="PROSITE" id="PS50111"/>
    </source>
</evidence>
<dbReference type="InterPro" id="IPR003660">
    <property type="entry name" value="HAMP_dom"/>
</dbReference>
<dbReference type="RefSeq" id="WP_002582459.1">
    <property type="nucleotide sequence ID" value="NZ_AP019716.1"/>
</dbReference>
<dbReference type="AlphaFoldDB" id="A0AAP9RC47"/>
<evidence type="ECO:0000256" key="4">
    <source>
        <dbReference type="SAM" id="Phobius"/>
    </source>
</evidence>
<gene>
    <name evidence="7" type="ORF">FF104_01585</name>
</gene>
<feature type="transmembrane region" description="Helical" evidence="4">
    <location>
        <begin position="41"/>
        <end position="65"/>
    </location>
</feature>
<dbReference type="GeneID" id="92942806"/>
<reference evidence="7 8" key="1">
    <citation type="submission" date="2019-05" db="EMBL/GenBank/DDBJ databases">
        <authorList>
            <person name="Schori C."/>
            <person name="Ahrens C."/>
        </authorList>
    </citation>
    <scope>NUCLEOTIDE SEQUENCE [LARGE SCALE GENOMIC DNA]</scope>
    <source>
        <strain evidence="7 8">DSM 10702</strain>
    </source>
</reference>